<dbReference type="EC" id="2.7.7.101" evidence="12"/>
<keyword evidence="2 12" id="KW-0639">Primosome</keyword>
<comment type="similarity">
    <text evidence="12 13">Belongs to the DnaG primase family.</text>
</comment>
<keyword evidence="10 12" id="KW-0238">DNA-binding</keyword>
<dbReference type="InterPro" id="IPR016136">
    <property type="entry name" value="DNA_helicase_N/primase_C"/>
</dbReference>
<comment type="catalytic activity">
    <reaction evidence="12">
        <text>ssDNA + n NTP = ssDNA/pppN(pN)n-1 hybrid + (n-1) diphosphate.</text>
        <dbReference type="EC" id="2.7.7.101"/>
    </reaction>
</comment>
<dbReference type="PIRSF" id="PIRSF002811">
    <property type="entry name" value="DnaG"/>
    <property type="match status" value="1"/>
</dbReference>
<dbReference type="Gene3D" id="1.10.860.10">
    <property type="entry name" value="DNAb Helicase, Chain A"/>
    <property type="match status" value="1"/>
</dbReference>
<dbReference type="InterPro" id="IPR037068">
    <property type="entry name" value="DNA_primase_core_N_sf"/>
</dbReference>
<keyword evidence="4 12" id="KW-0548">Nucleotidyltransferase</keyword>
<dbReference type="PANTHER" id="PTHR30313">
    <property type="entry name" value="DNA PRIMASE"/>
    <property type="match status" value="1"/>
</dbReference>
<dbReference type="Pfam" id="PF00772">
    <property type="entry name" value="DnaB"/>
    <property type="match status" value="1"/>
</dbReference>
<dbReference type="Proteomes" id="UP000095662">
    <property type="component" value="Unassembled WGS sequence"/>
</dbReference>
<dbReference type="OrthoDB" id="9803773at2"/>
<dbReference type="GO" id="GO:0003677">
    <property type="term" value="F:DNA binding"/>
    <property type="evidence" value="ECO:0007669"/>
    <property type="project" value="UniProtKB-KW"/>
</dbReference>
<keyword evidence="7 12" id="KW-0863">Zinc-finger</keyword>
<evidence type="ECO:0000313" key="16">
    <source>
        <dbReference type="EMBL" id="CUQ80700.1"/>
    </source>
</evidence>
<gene>
    <name evidence="12 16" type="primary">dnaG</name>
    <name evidence="16" type="ORF">ERS852540_00085</name>
</gene>
<dbReference type="InterPro" id="IPR050219">
    <property type="entry name" value="DnaG_primase"/>
</dbReference>
<keyword evidence="5 12" id="KW-0235">DNA replication</keyword>
<evidence type="ECO:0000313" key="17">
    <source>
        <dbReference type="Proteomes" id="UP000095662"/>
    </source>
</evidence>
<dbReference type="CDD" id="cd03364">
    <property type="entry name" value="TOPRIM_DnaG_primases"/>
    <property type="match status" value="1"/>
</dbReference>
<dbReference type="Pfam" id="PF13155">
    <property type="entry name" value="Toprim_2"/>
    <property type="match status" value="1"/>
</dbReference>
<comment type="domain">
    <text evidence="12">Contains an N-terminal zinc-binding domain, a central core domain that contains the primase activity, and a C-terminal DnaB-binding domain.</text>
</comment>
<dbReference type="HAMAP" id="MF_00974">
    <property type="entry name" value="DNA_primase_DnaG"/>
    <property type="match status" value="1"/>
</dbReference>
<dbReference type="InterPro" id="IPR006171">
    <property type="entry name" value="TOPRIM_dom"/>
</dbReference>
<dbReference type="GO" id="GO:0000428">
    <property type="term" value="C:DNA-directed RNA polymerase complex"/>
    <property type="evidence" value="ECO:0007669"/>
    <property type="project" value="UniProtKB-KW"/>
</dbReference>
<comment type="function">
    <text evidence="12 13">RNA polymerase that catalyzes the synthesis of short RNA molecules used as primers for DNA polymerase during DNA replication.</text>
</comment>
<organism evidence="16 17">
    <name type="scientific">[Eubacterium] siraeum</name>
    <dbReference type="NCBI Taxonomy" id="39492"/>
    <lineage>
        <taxon>Bacteria</taxon>
        <taxon>Bacillati</taxon>
        <taxon>Bacillota</taxon>
        <taxon>Clostridia</taxon>
        <taxon>Eubacteriales</taxon>
        <taxon>Oscillospiraceae</taxon>
        <taxon>Oscillospiraceae incertae sedis</taxon>
    </lineage>
</organism>
<dbReference type="PANTHER" id="PTHR30313:SF2">
    <property type="entry name" value="DNA PRIMASE"/>
    <property type="match status" value="1"/>
</dbReference>
<dbReference type="SMART" id="SM00400">
    <property type="entry name" value="ZnF_CHCC"/>
    <property type="match status" value="1"/>
</dbReference>
<evidence type="ECO:0000256" key="6">
    <source>
        <dbReference type="ARBA" id="ARBA00022723"/>
    </source>
</evidence>
<dbReference type="GO" id="GO:0003678">
    <property type="term" value="F:DNA helicase activity"/>
    <property type="evidence" value="ECO:0007669"/>
    <property type="project" value="InterPro"/>
</dbReference>
<protein>
    <recommendedName>
        <fullName evidence="12 13">DNA primase</fullName>
        <ecNumber evidence="12">2.7.7.101</ecNumber>
    </recommendedName>
</protein>
<dbReference type="GO" id="GO:1990077">
    <property type="term" value="C:primosome complex"/>
    <property type="evidence" value="ECO:0007669"/>
    <property type="project" value="UniProtKB-KW"/>
</dbReference>
<evidence type="ECO:0000256" key="13">
    <source>
        <dbReference type="PIRNR" id="PIRNR002811"/>
    </source>
</evidence>
<evidence type="ECO:0000256" key="4">
    <source>
        <dbReference type="ARBA" id="ARBA00022695"/>
    </source>
</evidence>
<dbReference type="STRING" id="39492.ERS852540_00085"/>
<evidence type="ECO:0000259" key="15">
    <source>
        <dbReference type="PROSITE" id="PS50880"/>
    </source>
</evidence>
<keyword evidence="11 12" id="KW-0804">Transcription</keyword>
<dbReference type="SUPFAM" id="SSF48024">
    <property type="entry name" value="N-terminal domain of DnaB helicase"/>
    <property type="match status" value="1"/>
</dbReference>
<keyword evidence="1 12" id="KW-0240">DNA-directed RNA polymerase</keyword>
<keyword evidence="8 12" id="KW-0862">Zinc</keyword>
<feature type="domain" description="Toprim" evidence="15">
    <location>
        <begin position="253"/>
        <end position="338"/>
    </location>
</feature>
<dbReference type="EMBL" id="CZBY01000001">
    <property type="protein sequence ID" value="CUQ80700.1"/>
    <property type="molecule type" value="Genomic_DNA"/>
</dbReference>
<dbReference type="InterPro" id="IPR007693">
    <property type="entry name" value="DNA_helicase_DnaB-like_N"/>
</dbReference>
<evidence type="ECO:0000256" key="1">
    <source>
        <dbReference type="ARBA" id="ARBA00022478"/>
    </source>
</evidence>
<dbReference type="SUPFAM" id="SSF56731">
    <property type="entry name" value="DNA primase core"/>
    <property type="match status" value="1"/>
</dbReference>
<dbReference type="Gene3D" id="3.40.1360.10">
    <property type="match status" value="1"/>
</dbReference>
<dbReference type="GO" id="GO:0008270">
    <property type="term" value="F:zinc ion binding"/>
    <property type="evidence" value="ECO:0007669"/>
    <property type="project" value="UniProtKB-UniRule"/>
</dbReference>
<dbReference type="AlphaFoldDB" id="A0A174ZCA4"/>
<evidence type="ECO:0000256" key="5">
    <source>
        <dbReference type="ARBA" id="ARBA00022705"/>
    </source>
</evidence>
<keyword evidence="3 12" id="KW-0808">Transferase</keyword>
<name>A0A174ZCA4_9FIRM</name>
<dbReference type="GO" id="GO:0003899">
    <property type="term" value="F:DNA-directed RNA polymerase activity"/>
    <property type="evidence" value="ECO:0007669"/>
    <property type="project" value="UniProtKB-UniRule"/>
</dbReference>
<proteinExistence type="inferred from homology"/>
<dbReference type="NCBIfam" id="TIGR01391">
    <property type="entry name" value="dnaG"/>
    <property type="match status" value="1"/>
</dbReference>
<evidence type="ECO:0000256" key="12">
    <source>
        <dbReference type="HAMAP-Rule" id="MF_00974"/>
    </source>
</evidence>
<dbReference type="InterPro" id="IPR002694">
    <property type="entry name" value="Znf_CHC2"/>
</dbReference>
<dbReference type="InterPro" id="IPR034151">
    <property type="entry name" value="TOPRIM_DnaG_bac"/>
</dbReference>
<sequence length="586" mass="65811">MRLSEDFLLNIKESNDIYDVISSYVPLKKSGTDYVCNCPFHSEKTPSCHIYMATQSFYCFGCGAAGDVINFIRLYEHLDYMESVKFLAQRAGIAMPDEEGDNGIKRRTRAYEMNREAGRFFHKYLYSPAGKEGLDYLYGRGLTDHTIRTYGLGYAPDTWDSLKKHMNSLGYSDSEMEEASLLSKSSKSGNYFDFFKYRVMFPFIDVRGNIVGFSGRVIGGDDNRKYLNTKATAVYNKSTFLYSLNHAKNAGESVLIMCEGNLDVISMYQAGFKNAVATCGTAITDSHARNIANLGFKKVILAYDSDAAGQKATARAMNILDKVGISANVLTMQGAKDPDEYIKKFGKEAFQLLIDGSQSGMDYELKKIRSEIDLTAPGGKSEYLKKAVGFIANINSPIDRAVYISTIAQECDVNRANVDIAVNQIISKRNKTREKDNRRAILNGSVNRDKINPEASRYPAETQAERGIIAYLFHSPDALKKITDKISSDDFVTEFNKRLFIDLTAMISCGLSNDVSMLADRYSAEEVASIYKLIHENNNLPFSVERLNDYLNVLIKYRDKKQSKSVADMSEDELRQFADKIKNNKS</sequence>
<dbReference type="FunFam" id="3.90.580.10:FF:000001">
    <property type="entry name" value="DNA primase"/>
    <property type="match status" value="1"/>
</dbReference>
<dbReference type="GO" id="GO:0006269">
    <property type="term" value="P:DNA replication, synthesis of primer"/>
    <property type="evidence" value="ECO:0007669"/>
    <property type="project" value="UniProtKB-UniRule"/>
</dbReference>
<evidence type="ECO:0000256" key="8">
    <source>
        <dbReference type="ARBA" id="ARBA00022833"/>
    </source>
</evidence>
<dbReference type="InterPro" id="IPR019475">
    <property type="entry name" value="DNA_primase_DnaB-bd"/>
</dbReference>
<feature type="zinc finger region" description="CHC2-type" evidence="12 14">
    <location>
        <begin position="38"/>
        <end position="62"/>
    </location>
</feature>
<dbReference type="GO" id="GO:0005737">
    <property type="term" value="C:cytoplasm"/>
    <property type="evidence" value="ECO:0007669"/>
    <property type="project" value="TreeGrafter"/>
</dbReference>
<keyword evidence="6 12" id="KW-0479">Metal-binding</keyword>
<keyword evidence="9" id="KW-0460">Magnesium</keyword>
<evidence type="ECO:0000256" key="2">
    <source>
        <dbReference type="ARBA" id="ARBA00022515"/>
    </source>
</evidence>
<dbReference type="SUPFAM" id="SSF57783">
    <property type="entry name" value="Zinc beta-ribbon"/>
    <property type="match status" value="1"/>
</dbReference>
<dbReference type="InterPro" id="IPR036977">
    <property type="entry name" value="DNA_primase_Znf_CHC2"/>
</dbReference>
<dbReference type="SMART" id="SM00493">
    <property type="entry name" value="TOPRIM"/>
    <property type="match status" value="1"/>
</dbReference>
<evidence type="ECO:0000256" key="7">
    <source>
        <dbReference type="ARBA" id="ARBA00022771"/>
    </source>
</evidence>
<dbReference type="InterPro" id="IPR036185">
    <property type="entry name" value="DNA_heli_DnaB-like_N_sf"/>
</dbReference>
<comment type="subunit">
    <text evidence="12">Monomer. Interacts with DnaB.</text>
</comment>
<accession>A0A174ZCA4</accession>
<evidence type="ECO:0000256" key="14">
    <source>
        <dbReference type="PIRSR" id="PIRSR002811-1"/>
    </source>
</evidence>
<evidence type="ECO:0000256" key="10">
    <source>
        <dbReference type="ARBA" id="ARBA00023125"/>
    </source>
</evidence>
<dbReference type="InterPro" id="IPR030846">
    <property type="entry name" value="DnaG_bac"/>
</dbReference>
<dbReference type="Pfam" id="PF10410">
    <property type="entry name" value="DnaB_bind"/>
    <property type="match status" value="1"/>
</dbReference>
<dbReference type="GO" id="GO:0005524">
    <property type="term" value="F:ATP binding"/>
    <property type="evidence" value="ECO:0007669"/>
    <property type="project" value="InterPro"/>
</dbReference>
<dbReference type="InterPro" id="IPR013264">
    <property type="entry name" value="DNAG_N"/>
</dbReference>
<dbReference type="PROSITE" id="PS50880">
    <property type="entry name" value="TOPRIM"/>
    <property type="match status" value="1"/>
</dbReference>
<dbReference type="Gene3D" id="3.90.580.10">
    <property type="entry name" value="Zinc finger, CHC2-type domain"/>
    <property type="match status" value="1"/>
</dbReference>
<dbReference type="Gene3D" id="3.90.980.10">
    <property type="entry name" value="DNA primase, catalytic core, N-terminal domain"/>
    <property type="match status" value="1"/>
</dbReference>
<evidence type="ECO:0000256" key="9">
    <source>
        <dbReference type="ARBA" id="ARBA00022842"/>
    </source>
</evidence>
<dbReference type="Pfam" id="PF08275">
    <property type="entry name" value="DNAG_N"/>
    <property type="match status" value="1"/>
</dbReference>
<evidence type="ECO:0000256" key="11">
    <source>
        <dbReference type="ARBA" id="ARBA00023163"/>
    </source>
</evidence>
<dbReference type="Pfam" id="PF01807">
    <property type="entry name" value="Zn_ribbon_DnaG"/>
    <property type="match status" value="1"/>
</dbReference>
<dbReference type="InterPro" id="IPR006295">
    <property type="entry name" value="DNA_primase_DnaG"/>
</dbReference>
<comment type="cofactor">
    <cofactor evidence="12 13 14">
        <name>Zn(2+)</name>
        <dbReference type="ChEBI" id="CHEBI:29105"/>
    </cofactor>
    <text evidence="12 13 14">Binds 1 zinc ion per monomer.</text>
</comment>
<evidence type="ECO:0000256" key="3">
    <source>
        <dbReference type="ARBA" id="ARBA00022679"/>
    </source>
</evidence>
<reference evidence="16 17" key="1">
    <citation type="submission" date="2015-09" db="EMBL/GenBank/DDBJ databases">
        <authorList>
            <consortium name="Pathogen Informatics"/>
        </authorList>
    </citation>
    <scope>NUCLEOTIDE SEQUENCE [LARGE SCALE GENOMIC DNA]</scope>
    <source>
        <strain evidence="16 17">2789STDY5834928</strain>
    </source>
</reference>